<accession>A0A0F9D007</accession>
<gene>
    <name evidence="2" type="ORF">LCGC14_2259870</name>
</gene>
<name>A0A0F9D007_9ZZZZ</name>
<protein>
    <submittedName>
        <fullName evidence="2">Uncharacterized protein</fullName>
    </submittedName>
</protein>
<comment type="caution">
    <text evidence="2">The sequence shown here is derived from an EMBL/GenBank/DDBJ whole genome shotgun (WGS) entry which is preliminary data.</text>
</comment>
<feature type="region of interest" description="Disordered" evidence="1">
    <location>
        <begin position="87"/>
        <end position="113"/>
    </location>
</feature>
<dbReference type="EMBL" id="LAZR01030997">
    <property type="protein sequence ID" value="KKL54993.1"/>
    <property type="molecule type" value="Genomic_DNA"/>
</dbReference>
<dbReference type="AlphaFoldDB" id="A0A0F9D007"/>
<reference evidence="2" key="1">
    <citation type="journal article" date="2015" name="Nature">
        <title>Complex archaea that bridge the gap between prokaryotes and eukaryotes.</title>
        <authorList>
            <person name="Spang A."/>
            <person name="Saw J.H."/>
            <person name="Jorgensen S.L."/>
            <person name="Zaremba-Niedzwiedzka K."/>
            <person name="Martijn J."/>
            <person name="Lind A.E."/>
            <person name="van Eijk R."/>
            <person name="Schleper C."/>
            <person name="Guy L."/>
            <person name="Ettema T.J."/>
        </authorList>
    </citation>
    <scope>NUCLEOTIDE SEQUENCE</scope>
</reference>
<evidence type="ECO:0000313" key="2">
    <source>
        <dbReference type="EMBL" id="KKL54993.1"/>
    </source>
</evidence>
<proteinExistence type="predicted"/>
<organism evidence="2">
    <name type="scientific">marine sediment metagenome</name>
    <dbReference type="NCBI Taxonomy" id="412755"/>
    <lineage>
        <taxon>unclassified sequences</taxon>
        <taxon>metagenomes</taxon>
        <taxon>ecological metagenomes</taxon>
    </lineage>
</organism>
<sequence length="172" mass="19815">MLNKNSLNFLSESSQKKYLESTTYYSEQQLFYILDLLTNAISLNKNTFKKIHLETLILKIIKSKNIIPVDILVKRLIELEKNLNIAPQASPSQRPSQEKPSINQSSPTSISVNESLKNETQDLTQENKHQYEKVNFSLSKSKDVKVINTKEQSHYDTLLKFTQVELDAINKN</sequence>
<evidence type="ECO:0000256" key="1">
    <source>
        <dbReference type="SAM" id="MobiDB-lite"/>
    </source>
</evidence>